<dbReference type="Proteomes" id="UP000823775">
    <property type="component" value="Unassembled WGS sequence"/>
</dbReference>
<organism evidence="1 2">
    <name type="scientific">Datura stramonium</name>
    <name type="common">Jimsonweed</name>
    <name type="synonym">Common thornapple</name>
    <dbReference type="NCBI Taxonomy" id="4076"/>
    <lineage>
        <taxon>Eukaryota</taxon>
        <taxon>Viridiplantae</taxon>
        <taxon>Streptophyta</taxon>
        <taxon>Embryophyta</taxon>
        <taxon>Tracheophyta</taxon>
        <taxon>Spermatophyta</taxon>
        <taxon>Magnoliopsida</taxon>
        <taxon>eudicotyledons</taxon>
        <taxon>Gunneridae</taxon>
        <taxon>Pentapetalae</taxon>
        <taxon>asterids</taxon>
        <taxon>lamiids</taxon>
        <taxon>Solanales</taxon>
        <taxon>Solanaceae</taxon>
        <taxon>Solanoideae</taxon>
        <taxon>Datureae</taxon>
        <taxon>Datura</taxon>
    </lineage>
</organism>
<protein>
    <submittedName>
        <fullName evidence="1">Uncharacterized protein</fullName>
    </submittedName>
</protein>
<dbReference type="EMBL" id="JACEIK010004124">
    <property type="protein sequence ID" value="MCD9644324.1"/>
    <property type="molecule type" value="Genomic_DNA"/>
</dbReference>
<sequence length="68" mass="7697">QFFLPPPWQRRQQCLRRVCFSSSSTYFEEFSTIHDSFEATMAPPTVDVEGASISEGPSSIVKKKIKKG</sequence>
<proteinExistence type="predicted"/>
<evidence type="ECO:0000313" key="1">
    <source>
        <dbReference type="EMBL" id="MCD9644324.1"/>
    </source>
</evidence>
<gene>
    <name evidence="1" type="ORF">HAX54_032510</name>
</gene>
<comment type="caution">
    <text evidence="1">The sequence shown here is derived from an EMBL/GenBank/DDBJ whole genome shotgun (WGS) entry which is preliminary data.</text>
</comment>
<name>A0ABS8VBT2_DATST</name>
<reference evidence="1 2" key="1">
    <citation type="journal article" date="2021" name="BMC Genomics">
        <title>Datura genome reveals duplications of psychoactive alkaloid biosynthetic genes and high mutation rate following tissue culture.</title>
        <authorList>
            <person name="Rajewski A."/>
            <person name="Carter-House D."/>
            <person name="Stajich J."/>
            <person name="Litt A."/>
        </authorList>
    </citation>
    <scope>NUCLEOTIDE SEQUENCE [LARGE SCALE GENOMIC DNA]</scope>
    <source>
        <strain evidence="1">AR-01</strain>
    </source>
</reference>
<accession>A0ABS8VBT2</accession>
<keyword evidence="2" id="KW-1185">Reference proteome</keyword>
<evidence type="ECO:0000313" key="2">
    <source>
        <dbReference type="Proteomes" id="UP000823775"/>
    </source>
</evidence>
<feature type="non-terminal residue" evidence="1">
    <location>
        <position position="1"/>
    </location>
</feature>